<feature type="transmembrane region" description="Helical" evidence="1">
    <location>
        <begin position="12"/>
        <end position="29"/>
    </location>
</feature>
<keyword evidence="1" id="KW-0472">Membrane</keyword>
<evidence type="ECO:0000256" key="1">
    <source>
        <dbReference type="SAM" id="Phobius"/>
    </source>
</evidence>
<comment type="caution">
    <text evidence="2">The sequence shown here is derived from an EMBL/GenBank/DDBJ whole genome shotgun (WGS) entry which is preliminary data.</text>
</comment>
<evidence type="ECO:0000313" key="3">
    <source>
        <dbReference type="Proteomes" id="UP000480246"/>
    </source>
</evidence>
<sequence length="93" mass="10545">MSDKTWKKLERIATVIALLTVGITCVVFFEEPYEIKTSTLGIVLLGIIFICSAFGLFAHYREKTGGVTFKTFWYTAGFLVAAYIMTIIVDRFF</sequence>
<organism evidence="2 3">
    <name type="scientific">Gracilibacillus oryzae</name>
    <dbReference type="NCBI Taxonomy" id="1672701"/>
    <lineage>
        <taxon>Bacteria</taxon>
        <taxon>Bacillati</taxon>
        <taxon>Bacillota</taxon>
        <taxon>Bacilli</taxon>
        <taxon>Bacillales</taxon>
        <taxon>Bacillaceae</taxon>
        <taxon>Gracilibacillus</taxon>
    </lineage>
</organism>
<evidence type="ECO:0000313" key="2">
    <source>
        <dbReference type="EMBL" id="KAB8125662.1"/>
    </source>
</evidence>
<protein>
    <submittedName>
        <fullName evidence="2">Uncharacterized protein</fullName>
    </submittedName>
</protein>
<accession>A0A7C8L0I4</accession>
<gene>
    <name evidence="2" type="ORF">F9U64_22005</name>
</gene>
<dbReference type="RefSeq" id="WP_153407030.1">
    <property type="nucleotide sequence ID" value="NZ_ML762461.1"/>
</dbReference>
<dbReference type="AlphaFoldDB" id="A0A7C8L0I4"/>
<feature type="transmembrane region" description="Helical" evidence="1">
    <location>
        <begin position="72"/>
        <end position="89"/>
    </location>
</feature>
<feature type="transmembrane region" description="Helical" evidence="1">
    <location>
        <begin position="41"/>
        <end position="60"/>
    </location>
</feature>
<keyword evidence="1" id="KW-0812">Transmembrane</keyword>
<reference evidence="2 3" key="1">
    <citation type="submission" date="2019-10" db="EMBL/GenBank/DDBJ databases">
        <title>Gracilibacillus sp. nov. isolated from rice seeds.</title>
        <authorList>
            <person name="He S."/>
        </authorList>
    </citation>
    <scope>NUCLEOTIDE SEQUENCE [LARGE SCALE GENOMIC DNA]</scope>
    <source>
        <strain evidence="2 3">TD8</strain>
    </source>
</reference>
<keyword evidence="1" id="KW-1133">Transmembrane helix</keyword>
<dbReference type="Proteomes" id="UP000480246">
    <property type="component" value="Unassembled WGS sequence"/>
</dbReference>
<dbReference type="EMBL" id="WEID01000131">
    <property type="protein sequence ID" value="KAB8125662.1"/>
    <property type="molecule type" value="Genomic_DNA"/>
</dbReference>
<keyword evidence="3" id="KW-1185">Reference proteome</keyword>
<name>A0A7C8L0I4_9BACI</name>
<proteinExistence type="predicted"/>